<evidence type="ECO:0000313" key="3">
    <source>
        <dbReference type="Proteomes" id="UP000244924"/>
    </source>
</evidence>
<gene>
    <name evidence="2" type="ORF">DEA8626_02460</name>
</gene>
<sequence length="181" mass="20272">MSETSEPAGWDADLADGERLLWHGRPNASIRFLPQYWVVSAFGLVFLGVGLFELIRGRALGFDLLSVVHWTLASVFFLGGLYMVAGVYLADAIDRRRTRYALTNRRALIAMTKLGARSVTSHMITGATDLELRGEAPASVLFADELHEYEDSRERIRIGFDYIADAKQVYELMRKIQNGTA</sequence>
<keyword evidence="1" id="KW-0812">Transmembrane</keyword>
<dbReference type="OrthoDB" id="199424at2"/>
<reference evidence="2 3" key="1">
    <citation type="submission" date="2018-03" db="EMBL/GenBank/DDBJ databases">
        <authorList>
            <person name="Keele B.F."/>
        </authorList>
    </citation>
    <scope>NUCLEOTIDE SEQUENCE [LARGE SCALE GENOMIC DNA]</scope>
    <source>
        <strain evidence="2 3">CECT 8626</strain>
    </source>
</reference>
<evidence type="ECO:0000256" key="1">
    <source>
        <dbReference type="SAM" id="Phobius"/>
    </source>
</evidence>
<dbReference type="AlphaFoldDB" id="A0A2R8BJ70"/>
<keyword evidence="3" id="KW-1185">Reference proteome</keyword>
<feature type="transmembrane region" description="Helical" evidence="1">
    <location>
        <begin position="67"/>
        <end position="90"/>
    </location>
</feature>
<keyword evidence="1" id="KW-1133">Transmembrane helix</keyword>
<dbReference type="Proteomes" id="UP000244924">
    <property type="component" value="Unassembled WGS sequence"/>
</dbReference>
<dbReference type="EMBL" id="OMOQ01000002">
    <property type="protein sequence ID" value="SPH23396.1"/>
    <property type="molecule type" value="Genomic_DNA"/>
</dbReference>
<keyword evidence="1" id="KW-0472">Membrane</keyword>
<evidence type="ECO:0008006" key="4">
    <source>
        <dbReference type="Google" id="ProtNLM"/>
    </source>
</evidence>
<protein>
    <recommendedName>
        <fullName evidence="4">DUF304 domain-containing protein</fullName>
    </recommendedName>
</protein>
<proteinExistence type="predicted"/>
<feature type="transmembrane region" description="Helical" evidence="1">
    <location>
        <begin position="36"/>
        <end position="55"/>
    </location>
</feature>
<accession>A0A2R8BJ70</accession>
<dbReference type="RefSeq" id="WP_108853506.1">
    <property type="nucleotide sequence ID" value="NZ_OMOQ01000002.1"/>
</dbReference>
<evidence type="ECO:0000313" key="2">
    <source>
        <dbReference type="EMBL" id="SPH23396.1"/>
    </source>
</evidence>
<organism evidence="2 3">
    <name type="scientific">Albidovulum aquaemixtae</name>
    <dbReference type="NCBI Taxonomy" id="1542388"/>
    <lineage>
        <taxon>Bacteria</taxon>
        <taxon>Pseudomonadati</taxon>
        <taxon>Pseudomonadota</taxon>
        <taxon>Alphaproteobacteria</taxon>
        <taxon>Rhodobacterales</taxon>
        <taxon>Paracoccaceae</taxon>
        <taxon>Albidovulum</taxon>
    </lineage>
</organism>
<name>A0A2R8BJ70_9RHOB</name>